<dbReference type="Gene3D" id="1.10.510.10">
    <property type="entry name" value="Transferase(Phosphotransferase) domain 1"/>
    <property type="match status" value="1"/>
</dbReference>
<evidence type="ECO:0000313" key="3">
    <source>
        <dbReference type="WBParaSite" id="NBR_0001399401-mRNA-1"/>
    </source>
</evidence>
<dbReference type="AlphaFoldDB" id="A0A0N4YBW5"/>
<dbReference type="Proteomes" id="UP000271162">
    <property type="component" value="Unassembled WGS sequence"/>
</dbReference>
<dbReference type="STRING" id="27835.A0A0N4YBW5"/>
<proteinExistence type="predicted"/>
<evidence type="ECO:0000313" key="2">
    <source>
        <dbReference type="Proteomes" id="UP000271162"/>
    </source>
</evidence>
<dbReference type="EMBL" id="UYSL01021212">
    <property type="protein sequence ID" value="VDL77584.1"/>
    <property type="molecule type" value="Genomic_DNA"/>
</dbReference>
<organism evidence="3">
    <name type="scientific">Nippostrongylus brasiliensis</name>
    <name type="common">Rat hookworm</name>
    <dbReference type="NCBI Taxonomy" id="27835"/>
    <lineage>
        <taxon>Eukaryota</taxon>
        <taxon>Metazoa</taxon>
        <taxon>Ecdysozoa</taxon>
        <taxon>Nematoda</taxon>
        <taxon>Chromadorea</taxon>
        <taxon>Rhabditida</taxon>
        <taxon>Rhabditina</taxon>
        <taxon>Rhabditomorpha</taxon>
        <taxon>Strongyloidea</taxon>
        <taxon>Heligmosomidae</taxon>
        <taxon>Nippostrongylus</taxon>
    </lineage>
</organism>
<gene>
    <name evidence="1" type="ORF">NBR_LOCUS13995</name>
</gene>
<accession>A0A0N4YBW5</accession>
<protein>
    <submittedName>
        <fullName evidence="3">Protein kinase domain-containing protein</fullName>
    </submittedName>
</protein>
<dbReference type="InterPro" id="IPR011009">
    <property type="entry name" value="Kinase-like_dom_sf"/>
</dbReference>
<dbReference type="SUPFAM" id="SSF56112">
    <property type="entry name" value="Protein kinase-like (PK-like)"/>
    <property type="match status" value="1"/>
</dbReference>
<sequence>MPCPRYGLPSLYWQFQRLEKLPEGIRRIMGQGYFLEAKFLTLWMRLHIDSFGMPTENDVLAMNASKSKWKEVKTRFSDKPSVGNFTKMFYVSKDCPAEAIAILNQMFLYPPYHRLHGQQLLNHQFFREIFDKDARRPCGRPIRCLSIADLETVMTGDISMTGSIQ</sequence>
<evidence type="ECO:0000313" key="1">
    <source>
        <dbReference type="EMBL" id="VDL77584.1"/>
    </source>
</evidence>
<reference evidence="1 2" key="2">
    <citation type="submission" date="2018-11" db="EMBL/GenBank/DDBJ databases">
        <authorList>
            <consortium name="Pathogen Informatics"/>
        </authorList>
    </citation>
    <scope>NUCLEOTIDE SEQUENCE [LARGE SCALE GENOMIC DNA]</scope>
</reference>
<dbReference type="WBParaSite" id="NBR_0001399401-mRNA-1">
    <property type="protein sequence ID" value="NBR_0001399401-mRNA-1"/>
    <property type="gene ID" value="NBR_0001399401"/>
</dbReference>
<reference evidence="3" key="1">
    <citation type="submission" date="2017-02" db="UniProtKB">
        <authorList>
            <consortium name="WormBaseParasite"/>
        </authorList>
    </citation>
    <scope>IDENTIFICATION</scope>
</reference>
<keyword evidence="2" id="KW-1185">Reference proteome</keyword>
<name>A0A0N4YBW5_NIPBR</name>